<keyword evidence="3" id="KW-0813">Transport</keyword>
<evidence type="ECO:0000313" key="8">
    <source>
        <dbReference type="Proteomes" id="UP000199410"/>
    </source>
</evidence>
<evidence type="ECO:0000256" key="4">
    <source>
        <dbReference type="ARBA" id="ARBA00022729"/>
    </source>
</evidence>
<dbReference type="RefSeq" id="WP_008179556.1">
    <property type="nucleotide sequence ID" value="NZ_BJOM01000025.1"/>
</dbReference>
<dbReference type="GO" id="GO:0030313">
    <property type="term" value="C:cell envelope"/>
    <property type="evidence" value="ECO:0007669"/>
    <property type="project" value="UniProtKB-SubCell"/>
</dbReference>
<dbReference type="PANTHER" id="PTHR43649">
    <property type="entry name" value="ARABINOSE-BINDING PROTEIN-RELATED"/>
    <property type="match status" value="1"/>
</dbReference>
<dbReference type="Gene3D" id="3.40.190.10">
    <property type="entry name" value="Periplasmic binding protein-like II"/>
    <property type="match status" value="2"/>
</dbReference>
<dbReference type="PANTHER" id="PTHR43649:SF28">
    <property type="entry name" value="BINDING PROTEIN COMPONENT OF ABC SUGAR TRANSPORTER-RELATED"/>
    <property type="match status" value="1"/>
</dbReference>
<dbReference type="InterPro" id="IPR050490">
    <property type="entry name" value="Bact_solute-bd_prot1"/>
</dbReference>
<proteinExistence type="inferred from homology"/>
<comment type="similarity">
    <text evidence="2">Belongs to the bacterial solute-binding protein 1 family.</text>
</comment>
<organism evidence="7 8">
    <name type="scientific">Lysinibacillus fusiformis</name>
    <dbReference type="NCBI Taxonomy" id="28031"/>
    <lineage>
        <taxon>Bacteria</taxon>
        <taxon>Bacillati</taxon>
        <taxon>Bacillota</taxon>
        <taxon>Bacilli</taxon>
        <taxon>Bacillales</taxon>
        <taxon>Bacillaceae</taxon>
        <taxon>Lysinibacillus</taxon>
    </lineage>
</organism>
<comment type="subcellular location">
    <subcellularLocation>
        <location evidence="1">Cell envelope</location>
    </subcellularLocation>
</comment>
<gene>
    <name evidence="7" type="ORF">SAMN02787113_04105</name>
</gene>
<sequence>MKGGLVDMKQKSKWLWLFPLLIVVALVGCTSKEKTTVSTTPDKEEGEKTEEISLTIGSWRTEDVAKYEKVIALFNEQHPEIHISFNPTKNTEYNTVLNTALQAGEGPDIFHLRPYAAGLKLAEAGYVEKINGLNGLASFPEEALLASRDEDGNQYGVPINLSSTQFFYNKKIFKDNNLEIPTTWEEFIALNDQLLEKGITPIAMGTKEGWLLSLLHGIVGPAIYEGNDFYQAVLAGEKDFTDAQFIESIQVMNDLKKYFPANSEGLGMDDIRTLFALEDAAMFPLGSWEIPVVLEMNPDLELGYFPIPSKGGQKTVTTWVDGSFAINANSKNIEAAKVFLEFLTTKEFGELFVKEFSMISAIPDITSDDALLNEISKSTANEAIPYMWVTNFTGGDPTTKSLLESELQGMYLGQVTPEEVAAKVQDNAKTWYTPFQK</sequence>
<comment type="function">
    <text evidence="5">Part of a binding-protein-dependent transport system for a sugar.</text>
</comment>
<protein>
    <recommendedName>
        <fullName evidence="6">Probable sugar-binding periplasmic protein</fullName>
    </recommendedName>
</protein>
<name>A0A1H9QDM5_9BACI</name>
<evidence type="ECO:0000256" key="5">
    <source>
        <dbReference type="ARBA" id="ARBA00049629"/>
    </source>
</evidence>
<dbReference type="Proteomes" id="UP000199410">
    <property type="component" value="Unassembled WGS sequence"/>
</dbReference>
<dbReference type="SUPFAM" id="SSF53850">
    <property type="entry name" value="Periplasmic binding protein-like II"/>
    <property type="match status" value="1"/>
</dbReference>
<reference evidence="7 8" key="1">
    <citation type="submission" date="2016-10" db="EMBL/GenBank/DDBJ databases">
        <authorList>
            <person name="Varghese N."/>
            <person name="Submissions S."/>
        </authorList>
    </citation>
    <scope>NUCLEOTIDE SEQUENCE [LARGE SCALE GENOMIC DNA]</scope>
    <source>
        <strain evidence="7 8">TC-13</strain>
    </source>
</reference>
<dbReference type="InterPro" id="IPR006059">
    <property type="entry name" value="SBP"/>
</dbReference>
<dbReference type="EMBL" id="FOEL01000018">
    <property type="protein sequence ID" value="SER58275.1"/>
    <property type="molecule type" value="Genomic_DNA"/>
</dbReference>
<dbReference type="PROSITE" id="PS51257">
    <property type="entry name" value="PROKAR_LIPOPROTEIN"/>
    <property type="match status" value="1"/>
</dbReference>
<dbReference type="AlphaFoldDB" id="A0A1H9QDM5"/>
<accession>A0A1H9QDM5</accession>
<evidence type="ECO:0000256" key="6">
    <source>
        <dbReference type="ARBA" id="ARBA00049753"/>
    </source>
</evidence>
<evidence type="ECO:0000256" key="1">
    <source>
        <dbReference type="ARBA" id="ARBA00004196"/>
    </source>
</evidence>
<comment type="caution">
    <text evidence="7">The sequence shown here is derived from an EMBL/GenBank/DDBJ whole genome shotgun (WGS) entry which is preliminary data.</text>
</comment>
<keyword evidence="4" id="KW-0732">Signal</keyword>
<dbReference type="Pfam" id="PF01547">
    <property type="entry name" value="SBP_bac_1"/>
    <property type="match status" value="1"/>
</dbReference>
<evidence type="ECO:0000313" key="7">
    <source>
        <dbReference type="EMBL" id="SER58275.1"/>
    </source>
</evidence>
<evidence type="ECO:0000256" key="2">
    <source>
        <dbReference type="ARBA" id="ARBA00008520"/>
    </source>
</evidence>
<evidence type="ECO:0000256" key="3">
    <source>
        <dbReference type="ARBA" id="ARBA00022448"/>
    </source>
</evidence>